<reference evidence="2 3" key="1">
    <citation type="journal article" date="2019" name="Sci. Rep.">
        <title>A high-quality genome of Eragrostis curvula grass provides insights into Poaceae evolution and supports new strategies to enhance forage quality.</title>
        <authorList>
            <person name="Carballo J."/>
            <person name="Santos B.A.C.M."/>
            <person name="Zappacosta D."/>
            <person name="Garbus I."/>
            <person name="Selva J.P."/>
            <person name="Gallo C.A."/>
            <person name="Diaz A."/>
            <person name="Albertini E."/>
            <person name="Caccamo M."/>
            <person name="Echenique V."/>
        </authorList>
    </citation>
    <scope>NUCLEOTIDE SEQUENCE [LARGE SCALE GENOMIC DNA]</scope>
    <source>
        <strain evidence="3">cv. Victoria</strain>
        <tissue evidence="2">Leaf</tissue>
    </source>
</reference>
<keyword evidence="1" id="KW-0472">Membrane</keyword>
<dbReference type="Proteomes" id="UP000324897">
    <property type="component" value="Unassembled WGS sequence"/>
</dbReference>
<keyword evidence="1" id="KW-0812">Transmembrane</keyword>
<dbReference type="PANTHER" id="PTHR33994:SF19">
    <property type="entry name" value="LATE EMBRYOGENESIS ABUNDANT PROTEIN LEA-2 SUBGROUP DOMAIN-CONTAINING PROTEIN"/>
    <property type="match status" value="1"/>
</dbReference>
<name>A0A5J9TWT4_9POAL</name>
<sequence>MGQREECIDYTFIGLACAIFGGAFVYFIFLMVLVTTSTSAEYTVTITGVDGLDQLAAGDEQPMLSPVLNLTFHIDNSGNRVRGACVSGPSTAVVSYGDAFLGKGTVPEFCADTKQENWGSVTAWGHNVEVPRFLWERLSSELERGVAAVDVEVTMPARCLKCGNVVLRCEAKIGGGACDCWLHRVFFQSAPMT</sequence>
<protein>
    <recommendedName>
        <fullName evidence="4">Late embryogenesis abundant protein LEA-2 subgroup domain-containing protein</fullName>
    </recommendedName>
</protein>
<comment type="caution">
    <text evidence="2">The sequence shown here is derived from an EMBL/GenBank/DDBJ whole genome shotgun (WGS) entry which is preliminary data.</text>
</comment>
<dbReference type="PANTHER" id="PTHR33994">
    <property type="entry name" value="OS04G0515000 PROTEIN"/>
    <property type="match status" value="1"/>
</dbReference>
<keyword evidence="1" id="KW-1133">Transmembrane helix</keyword>
<evidence type="ECO:0000313" key="3">
    <source>
        <dbReference type="Proteomes" id="UP000324897"/>
    </source>
</evidence>
<organism evidence="2 3">
    <name type="scientific">Eragrostis curvula</name>
    <name type="common">weeping love grass</name>
    <dbReference type="NCBI Taxonomy" id="38414"/>
    <lineage>
        <taxon>Eukaryota</taxon>
        <taxon>Viridiplantae</taxon>
        <taxon>Streptophyta</taxon>
        <taxon>Embryophyta</taxon>
        <taxon>Tracheophyta</taxon>
        <taxon>Spermatophyta</taxon>
        <taxon>Magnoliopsida</taxon>
        <taxon>Liliopsida</taxon>
        <taxon>Poales</taxon>
        <taxon>Poaceae</taxon>
        <taxon>PACMAD clade</taxon>
        <taxon>Chloridoideae</taxon>
        <taxon>Eragrostideae</taxon>
        <taxon>Eragrostidinae</taxon>
        <taxon>Eragrostis</taxon>
    </lineage>
</organism>
<dbReference type="OrthoDB" id="686111at2759"/>
<evidence type="ECO:0008006" key="4">
    <source>
        <dbReference type="Google" id="ProtNLM"/>
    </source>
</evidence>
<accession>A0A5J9TWT4</accession>
<proteinExistence type="predicted"/>
<keyword evidence="3" id="KW-1185">Reference proteome</keyword>
<dbReference type="Gramene" id="TVU15308">
    <property type="protein sequence ID" value="TVU15308"/>
    <property type="gene ID" value="EJB05_38822"/>
</dbReference>
<evidence type="ECO:0000313" key="2">
    <source>
        <dbReference type="EMBL" id="TVU15308.1"/>
    </source>
</evidence>
<evidence type="ECO:0000256" key="1">
    <source>
        <dbReference type="SAM" id="Phobius"/>
    </source>
</evidence>
<feature type="transmembrane region" description="Helical" evidence="1">
    <location>
        <begin position="12"/>
        <end position="34"/>
    </location>
</feature>
<gene>
    <name evidence="2" type="ORF">EJB05_38822</name>
</gene>
<dbReference type="AlphaFoldDB" id="A0A5J9TWT4"/>
<feature type="non-terminal residue" evidence="2">
    <location>
        <position position="1"/>
    </location>
</feature>
<dbReference type="EMBL" id="RWGY01000031">
    <property type="protein sequence ID" value="TVU15308.1"/>
    <property type="molecule type" value="Genomic_DNA"/>
</dbReference>